<evidence type="ECO:0000313" key="2">
    <source>
        <dbReference type="Proteomes" id="UP000219068"/>
    </source>
</evidence>
<organism evidence="1 2">
    <name type="scientific">Thalassospira xiamenensis</name>
    <dbReference type="NCBI Taxonomy" id="220697"/>
    <lineage>
        <taxon>Bacteria</taxon>
        <taxon>Pseudomonadati</taxon>
        <taxon>Pseudomonadota</taxon>
        <taxon>Alphaproteobacteria</taxon>
        <taxon>Rhodospirillales</taxon>
        <taxon>Thalassospiraceae</taxon>
        <taxon>Thalassospira</taxon>
    </lineage>
</organism>
<evidence type="ECO:0000313" key="1">
    <source>
        <dbReference type="EMBL" id="SOC20655.1"/>
    </source>
</evidence>
<sequence length="308" mass="33799">MGMVKLASCRYLPLLIIYCLLSGMAGGGVLPAKAQDVRTLADIERDLNRYEKVALHSFADRDAFLSIIDQTLGLNNIKGADLLFAKLPRSPFTVSGRRGNNQAVPCQIFIPAKIAPGSGTEIFAELMRGWFGDQLHYASSADLTYDWLMRHEVRHCDPSHFGDGGDKERDNEIEADLFALNLIIDPVIRQKLAQDALAFRMITATLFASSSHMTGLSLKRALHDTQSGNDPTAANEIAAFLAARQQVFDHAKAIATGARPTNQDIIRAVIELANKPQSNSLVAEILVDLDQAIAYFAPELHDRNKSVQ</sequence>
<protein>
    <submittedName>
        <fullName evidence="1">Uncharacterized protein</fullName>
    </submittedName>
</protein>
<proteinExistence type="predicted"/>
<name>A0A285TEK4_9PROT</name>
<gene>
    <name evidence="1" type="ORF">SAMN05428964_103194</name>
</gene>
<dbReference type="AlphaFoldDB" id="A0A285TEK4"/>
<dbReference type="EMBL" id="OBMM01000003">
    <property type="protein sequence ID" value="SOC20655.1"/>
    <property type="molecule type" value="Genomic_DNA"/>
</dbReference>
<reference evidence="1 2" key="1">
    <citation type="submission" date="2017-08" db="EMBL/GenBank/DDBJ databases">
        <authorList>
            <person name="de Groot N.N."/>
        </authorList>
    </citation>
    <scope>NUCLEOTIDE SEQUENCE [LARGE SCALE GENOMIC DNA]</scope>
    <source>
        <strain evidence="1 2">USBA 78</strain>
    </source>
</reference>
<accession>A0A285TEK4</accession>
<dbReference type="Proteomes" id="UP000219068">
    <property type="component" value="Unassembled WGS sequence"/>
</dbReference>